<organism evidence="1 2">
    <name type="scientific">Undibacterium cyanobacteriorum</name>
    <dbReference type="NCBI Taxonomy" id="3073561"/>
    <lineage>
        <taxon>Bacteria</taxon>
        <taxon>Pseudomonadati</taxon>
        <taxon>Pseudomonadota</taxon>
        <taxon>Betaproteobacteria</taxon>
        <taxon>Burkholderiales</taxon>
        <taxon>Oxalobacteraceae</taxon>
        <taxon>Undibacterium</taxon>
    </lineage>
</organism>
<proteinExistence type="predicted"/>
<sequence>MYKKARQGKIQRQSFQLHEGQKANLGKLGETRSKAQPATLMLVLQKSLDKGLSSQKAAL</sequence>
<name>A0ABY9RJ70_9BURK</name>
<accession>A0ABY9RJ70</accession>
<protein>
    <submittedName>
        <fullName evidence="1">Uncharacterized protein</fullName>
    </submittedName>
</protein>
<evidence type="ECO:0000313" key="2">
    <source>
        <dbReference type="Proteomes" id="UP001181355"/>
    </source>
</evidence>
<dbReference type="Proteomes" id="UP001181355">
    <property type="component" value="Chromosome"/>
</dbReference>
<keyword evidence="2" id="KW-1185">Reference proteome</keyword>
<dbReference type="EMBL" id="CP133720">
    <property type="protein sequence ID" value="WMW80884.1"/>
    <property type="molecule type" value="Genomic_DNA"/>
</dbReference>
<evidence type="ECO:0000313" key="1">
    <source>
        <dbReference type="EMBL" id="WMW80884.1"/>
    </source>
</evidence>
<dbReference type="RefSeq" id="WP_309482375.1">
    <property type="nucleotide sequence ID" value="NZ_CP133720.1"/>
</dbReference>
<gene>
    <name evidence="1" type="ORF">RF679_01055</name>
</gene>
<reference evidence="1" key="1">
    <citation type="submission" date="2023-09" db="EMBL/GenBank/DDBJ databases">
        <title>Undibacterium sp. 20NA77.5 isolated from freshwater.</title>
        <authorList>
            <person name="Le V."/>
            <person name="Ko S.-R."/>
            <person name="Ahn C.-Y."/>
            <person name="Oh H.-M."/>
        </authorList>
    </citation>
    <scope>NUCLEOTIDE SEQUENCE</scope>
    <source>
        <strain evidence="1">20NA77.5</strain>
    </source>
</reference>